<dbReference type="InterPro" id="IPR033379">
    <property type="entry name" value="Acid_Pase_AS"/>
</dbReference>
<evidence type="ECO:0000313" key="1">
    <source>
        <dbReference type="EMBL" id="KOB65445.1"/>
    </source>
</evidence>
<keyword evidence="2" id="KW-1185">Reference proteome</keyword>
<accession>A0A0L7KQR0</accession>
<dbReference type="Pfam" id="PF00328">
    <property type="entry name" value="His_Phos_2"/>
    <property type="match status" value="1"/>
</dbReference>
<reference evidence="1 2" key="1">
    <citation type="journal article" date="2015" name="Genome Biol. Evol.">
        <title>The genome of winter moth (Operophtera brumata) provides a genomic perspective on sexual dimorphism and phenology.</title>
        <authorList>
            <person name="Derks M.F."/>
            <person name="Smit S."/>
            <person name="Salis L."/>
            <person name="Schijlen E."/>
            <person name="Bossers A."/>
            <person name="Mateman C."/>
            <person name="Pijl A.S."/>
            <person name="de Ridder D."/>
            <person name="Groenen M.A."/>
            <person name="Visser M.E."/>
            <person name="Megens H.J."/>
        </authorList>
    </citation>
    <scope>NUCLEOTIDE SEQUENCE [LARGE SCALE GENOMIC DNA]</scope>
    <source>
        <strain evidence="1">WM2013NL</strain>
        <tissue evidence="1">Head and thorax</tissue>
    </source>
</reference>
<gene>
    <name evidence="1" type="ORF">OBRU01_22737</name>
</gene>
<sequence length="159" mass="18599">MEYYEAFDMKNVAWGLLNTDEQWQSILDISYNYHNIIFNTTLLAKDISEPLIKYMTDIFLNKNEPKVALLMGHDANLYTVLNAMGFKPYSLKKQHEVTPVGGKIVFQKWSDNKTNDFLKIDYVYQSSEQMRNGMRLSMDNPPIFETLKLKDCKIFTCTD</sequence>
<dbReference type="InterPro" id="IPR000560">
    <property type="entry name" value="His_Pase_clade-2"/>
</dbReference>
<proteinExistence type="predicted"/>
<dbReference type="STRING" id="104452.A0A0L7KQR0"/>
<dbReference type="AlphaFoldDB" id="A0A0L7KQR0"/>
<comment type="caution">
    <text evidence="1">The sequence shown here is derived from an EMBL/GenBank/DDBJ whole genome shotgun (WGS) entry which is preliminary data.</text>
</comment>
<dbReference type="GO" id="GO:0016791">
    <property type="term" value="F:phosphatase activity"/>
    <property type="evidence" value="ECO:0007669"/>
    <property type="project" value="UniProtKB-ARBA"/>
</dbReference>
<dbReference type="PROSITE" id="PS00778">
    <property type="entry name" value="HIS_ACID_PHOSPHAT_2"/>
    <property type="match status" value="1"/>
</dbReference>
<evidence type="ECO:0000313" key="2">
    <source>
        <dbReference type="Proteomes" id="UP000037510"/>
    </source>
</evidence>
<organism evidence="1 2">
    <name type="scientific">Operophtera brumata</name>
    <name type="common">Winter moth</name>
    <name type="synonym">Phalaena brumata</name>
    <dbReference type="NCBI Taxonomy" id="104452"/>
    <lineage>
        <taxon>Eukaryota</taxon>
        <taxon>Metazoa</taxon>
        <taxon>Ecdysozoa</taxon>
        <taxon>Arthropoda</taxon>
        <taxon>Hexapoda</taxon>
        <taxon>Insecta</taxon>
        <taxon>Pterygota</taxon>
        <taxon>Neoptera</taxon>
        <taxon>Endopterygota</taxon>
        <taxon>Lepidoptera</taxon>
        <taxon>Glossata</taxon>
        <taxon>Ditrysia</taxon>
        <taxon>Geometroidea</taxon>
        <taxon>Geometridae</taxon>
        <taxon>Larentiinae</taxon>
        <taxon>Operophtera</taxon>
    </lineage>
</organism>
<dbReference type="Gene3D" id="3.40.50.1240">
    <property type="entry name" value="Phosphoglycerate mutase-like"/>
    <property type="match status" value="1"/>
</dbReference>
<dbReference type="EMBL" id="JTDY01007125">
    <property type="protein sequence ID" value="KOB65445.1"/>
    <property type="molecule type" value="Genomic_DNA"/>
</dbReference>
<protein>
    <submittedName>
        <fullName evidence="1">Glucose-1-phosphatase</fullName>
    </submittedName>
</protein>
<name>A0A0L7KQR0_OPEBR</name>
<dbReference type="SUPFAM" id="SSF53254">
    <property type="entry name" value="Phosphoglycerate mutase-like"/>
    <property type="match status" value="1"/>
</dbReference>
<dbReference type="InterPro" id="IPR029033">
    <property type="entry name" value="His_PPase_superfam"/>
</dbReference>
<dbReference type="Proteomes" id="UP000037510">
    <property type="component" value="Unassembled WGS sequence"/>
</dbReference>